<dbReference type="PANTHER" id="PTHR11405">
    <property type="entry name" value="CARBAMOYLTRANSFERASE FAMILY MEMBER"/>
    <property type="match status" value="1"/>
</dbReference>
<dbReference type="SUPFAM" id="SSF52440">
    <property type="entry name" value="PreATP-grasp domain"/>
    <property type="match status" value="2"/>
</dbReference>
<dbReference type="SUPFAM" id="SSF48108">
    <property type="entry name" value="Carbamoyl phosphate synthetase, large subunit connection domain"/>
    <property type="match status" value="1"/>
</dbReference>
<dbReference type="Pfam" id="PF02787">
    <property type="entry name" value="CPSase_L_D3"/>
    <property type="match status" value="1"/>
</dbReference>
<dbReference type="OrthoDB" id="9804197at2"/>
<comment type="cofactor">
    <cofactor evidence="2">
        <name>Mg(2+)</name>
        <dbReference type="ChEBI" id="CHEBI:18420"/>
    </cofactor>
</comment>
<comment type="cofactor">
    <cofactor evidence="1">
        <name>Mn(2+)</name>
        <dbReference type="ChEBI" id="CHEBI:29035"/>
    </cofactor>
</comment>
<reference evidence="14 15" key="1">
    <citation type="submission" date="2018-09" db="EMBL/GenBank/DDBJ databases">
        <title>Genome sequencing of strain BHWM-4.</title>
        <authorList>
            <person name="Heo J."/>
            <person name="Kim S.-J."/>
            <person name="Kwon S.-W."/>
        </authorList>
    </citation>
    <scope>NUCLEOTIDE SEQUENCE [LARGE SCALE GENOMIC DNA]</scope>
    <source>
        <strain evidence="14 15">BHWM-4</strain>
    </source>
</reference>
<gene>
    <name evidence="14" type="ORF">D7I45_03790</name>
</gene>
<dbReference type="SUPFAM" id="SSF56059">
    <property type="entry name" value="Glutathione synthetase ATP-binding domain-like"/>
    <property type="match status" value="1"/>
</dbReference>
<dbReference type="InterPro" id="IPR016185">
    <property type="entry name" value="PreATP-grasp_dom_sf"/>
</dbReference>
<evidence type="ECO:0000256" key="10">
    <source>
        <dbReference type="ARBA" id="ARBA00023211"/>
    </source>
</evidence>
<evidence type="ECO:0000256" key="8">
    <source>
        <dbReference type="ARBA" id="ARBA00022840"/>
    </source>
</evidence>
<dbReference type="PANTHER" id="PTHR11405:SF53">
    <property type="entry name" value="CARBAMOYL-PHOSPHATE SYNTHASE [AMMONIA], MITOCHONDRIAL"/>
    <property type="match status" value="1"/>
</dbReference>
<dbReference type="GO" id="GO:0046872">
    <property type="term" value="F:metal ion binding"/>
    <property type="evidence" value="ECO:0007669"/>
    <property type="project" value="UniProtKB-KW"/>
</dbReference>
<dbReference type="InterPro" id="IPR036897">
    <property type="entry name" value="CarbamoylP_synth_lsu_oligo_sf"/>
</dbReference>
<evidence type="ECO:0000256" key="4">
    <source>
        <dbReference type="ARBA" id="ARBA00022598"/>
    </source>
</evidence>
<keyword evidence="4" id="KW-0436">Ligase</keyword>
<evidence type="ECO:0000256" key="5">
    <source>
        <dbReference type="ARBA" id="ARBA00022723"/>
    </source>
</evidence>
<dbReference type="InterPro" id="IPR005483">
    <property type="entry name" value="CPSase_dom"/>
</dbReference>
<dbReference type="GO" id="GO:0004088">
    <property type="term" value="F:carbamoyl-phosphate synthase (glutamine-hydrolyzing) activity"/>
    <property type="evidence" value="ECO:0007669"/>
    <property type="project" value="TreeGrafter"/>
</dbReference>
<evidence type="ECO:0000313" key="15">
    <source>
        <dbReference type="Proteomes" id="UP000272003"/>
    </source>
</evidence>
<dbReference type="Proteomes" id="UP000272003">
    <property type="component" value="Chromosome"/>
</dbReference>
<dbReference type="Pfam" id="PF02786">
    <property type="entry name" value="CPSase_L_D2"/>
    <property type="match status" value="1"/>
</dbReference>
<keyword evidence="15" id="KW-1185">Reference proteome</keyword>
<dbReference type="Gene3D" id="1.10.1030.10">
    <property type="entry name" value="Carbamoyl-phosphate synthetase, large subunit oligomerisation domain"/>
    <property type="match status" value="1"/>
</dbReference>
<evidence type="ECO:0000259" key="13">
    <source>
        <dbReference type="PROSITE" id="PS50975"/>
    </source>
</evidence>
<evidence type="ECO:0000256" key="2">
    <source>
        <dbReference type="ARBA" id="ARBA00001946"/>
    </source>
</evidence>
<dbReference type="PROSITE" id="PS50975">
    <property type="entry name" value="ATP_GRASP"/>
    <property type="match status" value="1"/>
</dbReference>
<dbReference type="FunFam" id="3.40.50.20:FF:000001">
    <property type="entry name" value="Carbamoyl-phosphate synthase large chain"/>
    <property type="match status" value="2"/>
</dbReference>
<dbReference type="InterPro" id="IPR058047">
    <property type="entry name" value="CPSase_preATP-grasp"/>
</dbReference>
<evidence type="ECO:0000256" key="3">
    <source>
        <dbReference type="ARBA" id="ARBA00009799"/>
    </source>
</evidence>
<sequence length="835" mass="94132">MDESIKKVLILGSGPSKIGSETELDAAAFQMMIALKKHNIRVMVMDNNPFSLTMSESQGNDVFIKEINVKNVLEIIKEVKPDAIIPIIGGLRAIHVTQELQNQGILSELNIRVLGISKESLNVLNNPDRMKSTLNHVNEPSVPSKIIKTESEAFEVVREIGFPVIVKQINQRNREGTERYICNNAEDLSDCLENNFLQDDGVCVIEKSIVGYKQVEMVGVRDQTNTKILISGLENIDAVGVHSGDSMVITPVQTLNDIEYQKLRTATFKIMDALNVVGVCHIQFALDTTSENNYYVTKITPLIGGSSALAARSTGYPIVYVCTNLLLGNSFSEIKLNHKYHHLTPIIEPTLDHIVVKMPVWPFDNIPEADQHLNTKMKSVGSTIGVGRTVEEALLKALRSSQFSPRDVLPSMHEISSDELISQLIHPKSNRLLVLIEALRRGYEIDELEELSKINKFYFYKLKALLEVEELIINHPMELHTIETAHNYGFGDSMMAETWNQPIEKVRKLFHDQNEYPTYKAIEPSAGEFDQGIKSFYSSYEKENESTKESDKTALVIGRGGNKLGPNTAADFYTAEMLIQLHKIGYRTIVMNNNPNALSLSPQISDKQYIEPIQLGAILNIIELEKPVRVFIPGNRHFLLKQLKKYTNLNVQVLPPDQETGVILPKDVTYALNFFVTKTDSYFIGTEKLISNNKSNLDYVTTYEAPYILDKESLENNIKLSQSHIKKSNWIGLVQILFNKKKNGQSEYVGIRPLRLTETVFISQATGINWIKELVKFYTNKLDINKLIDSINYAPTTQTTMQATFPFKQLNVDIDHANSSQEVGAKVKFKPIKIE</sequence>
<keyword evidence="10" id="KW-0464">Manganese</keyword>
<keyword evidence="8 12" id="KW-0067">ATP-binding</keyword>
<evidence type="ECO:0000256" key="1">
    <source>
        <dbReference type="ARBA" id="ARBA00001936"/>
    </source>
</evidence>
<dbReference type="Gene3D" id="3.30.470.20">
    <property type="entry name" value="ATP-grasp fold, B domain"/>
    <property type="match status" value="1"/>
</dbReference>
<dbReference type="SMART" id="SM01096">
    <property type="entry name" value="CPSase_L_D3"/>
    <property type="match status" value="1"/>
</dbReference>
<dbReference type="InterPro" id="IPR005480">
    <property type="entry name" value="CPSase_lsu_oligo"/>
</dbReference>
<evidence type="ECO:0000256" key="9">
    <source>
        <dbReference type="ARBA" id="ARBA00022975"/>
    </source>
</evidence>
<evidence type="ECO:0000256" key="7">
    <source>
        <dbReference type="ARBA" id="ARBA00022741"/>
    </source>
</evidence>
<protein>
    <submittedName>
        <fullName evidence="14">ATP-grasp domain-containing protein</fullName>
    </submittedName>
</protein>
<feature type="domain" description="ATP-grasp" evidence="13">
    <location>
        <begin position="131"/>
        <end position="327"/>
    </location>
</feature>
<name>A0A387AWS0_9LACO</name>
<dbReference type="GO" id="GO:0004087">
    <property type="term" value="F:carbamoyl-phosphate synthase (ammonia) activity"/>
    <property type="evidence" value="ECO:0007669"/>
    <property type="project" value="UniProtKB-EC"/>
</dbReference>
<dbReference type="Gene3D" id="3.40.50.20">
    <property type="match status" value="2"/>
</dbReference>
<dbReference type="AlphaFoldDB" id="A0A387AWS0"/>
<dbReference type="GO" id="GO:0005524">
    <property type="term" value="F:ATP binding"/>
    <property type="evidence" value="ECO:0007669"/>
    <property type="project" value="UniProtKB-UniRule"/>
</dbReference>
<keyword evidence="9" id="KW-0665">Pyrimidine biosynthesis</keyword>
<dbReference type="PRINTS" id="PR00098">
    <property type="entry name" value="CPSASE"/>
</dbReference>
<evidence type="ECO:0000256" key="11">
    <source>
        <dbReference type="ARBA" id="ARBA00047359"/>
    </source>
</evidence>
<dbReference type="InterPro" id="IPR011761">
    <property type="entry name" value="ATP-grasp"/>
</dbReference>
<proteinExistence type="inferred from homology"/>
<dbReference type="Pfam" id="PF25596">
    <property type="entry name" value="CPSase_L_D1"/>
    <property type="match status" value="2"/>
</dbReference>
<dbReference type="GO" id="GO:0005737">
    <property type="term" value="C:cytoplasm"/>
    <property type="evidence" value="ECO:0007669"/>
    <property type="project" value="TreeGrafter"/>
</dbReference>
<keyword evidence="5" id="KW-0479">Metal-binding</keyword>
<dbReference type="InterPro" id="IPR013815">
    <property type="entry name" value="ATP_grasp_subdomain_1"/>
</dbReference>
<dbReference type="GO" id="GO:0006221">
    <property type="term" value="P:pyrimidine nucleotide biosynthetic process"/>
    <property type="evidence" value="ECO:0007669"/>
    <property type="project" value="UniProtKB-KW"/>
</dbReference>
<organism evidence="14 15">
    <name type="scientific">Apilactobacillus bombintestini</name>
    <dbReference type="NCBI Taxonomy" id="2419772"/>
    <lineage>
        <taxon>Bacteria</taxon>
        <taxon>Bacillati</taxon>
        <taxon>Bacillota</taxon>
        <taxon>Bacilli</taxon>
        <taxon>Lactobacillales</taxon>
        <taxon>Lactobacillaceae</taxon>
        <taxon>Apilactobacillus</taxon>
    </lineage>
</organism>
<evidence type="ECO:0000313" key="14">
    <source>
        <dbReference type="EMBL" id="AYF93116.1"/>
    </source>
</evidence>
<dbReference type="Gene3D" id="3.30.1490.20">
    <property type="entry name" value="ATP-grasp fold, A domain"/>
    <property type="match status" value="1"/>
</dbReference>
<evidence type="ECO:0000256" key="12">
    <source>
        <dbReference type="PROSITE-ProRule" id="PRU00409"/>
    </source>
</evidence>
<dbReference type="InterPro" id="IPR005479">
    <property type="entry name" value="CPAse_ATP-bd"/>
</dbReference>
<dbReference type="KEGG" id="abom:D7I45_03790"/>
<keyword evidence="6" id="KW-0677">Repeat</keyword>
<comment type="similarity">
    <text evidence="3">Belongs to the CarB family.</text>
</comment>
<dbReference type="EMBL" id="CP032626">
    <property type="protein sequence ID" value="AYF93116.1"/>
    <property type="molecule type" value="Genomic_DNA"/>
</dbReference>
<accession>A0A387AWS0</accession>
<dbReference type="GO" id="GO:0006541">
    <property type="term" value="P:glutamine metabolic process"/>
    <property type="evidence" value="ECO:0007669"/>
    <property type="project" value="TreeGrafter"/>
</dbReference>
<keyword evidence="7 12" id="KW-0547">Nucleotide-binding</keyword>
<evidence type="ECO:0000256" key="6">
    <source>
        <dbReference type="ARBA" id="ARBA00022737"/>
    </source>
</evidence>
<comment type="catalytic activity">
    <reaction evidence="11">
        <text>hydrogencarbonate + NH4(+) + 2 ATP = carbamoyl phosphate + 2 ADP + phosphate + 2 H(+)</text>
        <dbReference type="Rhea" id="RHEA:18029"/>
        <dbReference type="ChEBI" id="CHEBI:15378"/>
        <dbReference type="ChEBI" id="CHEBI:17544"/>
        <dbReference type="ChEBI" id="CHEBI:28938"/>
        <dbReference type="ChEBI" id="CHEBI:30616"/>
        <dbReference type="ChEBI" id="CHEBI:43474"/>
        <dbReference type="ChEBI" id="CHEBI:58228"/>
        <dbReference type="ChEBI" id="CHEBI:456216"/>
        <dbReference type="EC" id="6.3.4.16"/>
    </reaction>
</comment>